<dbReference type="Proteomes" id="UP000233837">
    <property type="component" value="Unassembled WGS sequence"/>
</dbReference>
<protein>
    <submittedName>
        <fullName evidence="2">Uncharacterized protein</fullName>
    </submittedName>
</protein>
<reference evidence="2 3" key="1">
    <citation type="journal article" date="2016" name="Sci. Rep.">
        <title>The Dendrobium catenatum Lindl. genome sequence provides insights into polysaccharide synthase, floral development and adaptive evolution.</title>
        <authorList>
            <person name="Zhang G.Q."/>
            <person name="Xu Q."/>
            <person name="Bian C."/>
            <person name="Tsai W.C."/>
            <person name="Yeh C.M."/>
            <person name="Liu K.W."/>
            <person name="Yoshida K."/>
            <person name="Zhang L.S."/>
            <person name="Chang S.B."/>
            <person name="Chen F."/>
            <person name="Shi Y."/>
            <person name="Su Y.Y."/>
            <person name="Zhang Y.Q."/>
            <person name="Chen L.J."/>
            <person name="Yin Y."/>
            <person name="Lin M."/>
            <person name="Huang H."/>
            <person name="Deng H."/>
            <person name="Wang Z.W."/>
            <person name="Zhu S.L."/>
            <person name="Zhao X."/>
            <person name="Deng C."/>
            <person name="Niu S.C."/>
            <person name="Huang J."/>
            <person name="Wang M."/>
            <person name="Liu G.H."/>
            <person name="Yang H.J."/>
            <person name="Xiao X.J."/>
            <person name="Hsiao Y.Y."/>
            <person name="Wu W.L."/>
            <person name="Chen Y.Y."/>
            <person name="Mitsuda N."/>
            <person name="Ohme-Takagi M."/>
            <person name="Luo Y.B."/>
            <person name="Van de Peer Y."/>
            <person name="Liu Z.J."/>
        </authorList>
    </citation>
    <scope>NUCLEOTIDE SEQUENCE [LARGE SCALE GENOMIC DNA]</scope>
    <source>
        <tissue evidence="2">The whole plant</tissue>
    </source>
</reference>
<name>A0A2I0W142_9ASPA</name>
<organism evidence="2 3">
    <name type="scientific">Dendrobium catenatum</name>
    <dbReference type="NCBI Taxonomy" id="906689"/>
    <lineage>
        <taxon>Eukaryota</taxon>
        <taxon>Viridiplantae</taxon>
        <taxon>Streptophyta</taxon>
        <taxon>Embryophyta</taxon>
        <taxon>Tracheophyta</taxon>
        <taxon>Spermatophyta</taxon>
        <taxon>Magnoliopsida</taxon>
        <taxon>Liliopsida</taxon>
        <taxon>Asparagales</taxon>
        <taxon>Orchidaceae</taxon>
        <taxon>Epidendroideae</taxon>
        <taxon>Malaxideae</taxon>
        <taxon>Dendrobiinae</taxon>
        <taxon>Dendrobium</taxon>
    </lineage>
</organism>
<keyword evidence="3" id="KW-1185">Reference proteome</keyword>
<feature type="region of interest" description="Disordered" evidence="1">
    <location>
        <begin position="1"/>
        <end position="20"/>
    </location>
</feature>
<evidence type="ECO:0000256" key="1">
    <source>
        <dbReference type="SAM" id="MobiDB-lite"/>
    </source>
</evidence>
<reference evidence="2 3" key="2">
    <citation type="journal article" date="2017" name="Nature">
        <title>The Apostasia genome and the evolution of orchids.</title>
        <authorList>
            <person name="Zhang G.Q."/>
            <person name="Liu K.W."/>
            <person name="Li Z."/>
            <person name="Lohaus R."/>
            <person name="Hsiao Y.Y."/>
            <person name="Niu S.C."/>
            <person name="Wang J.Y."/>
            <person name="Lin Y.C."/>
            <person name="Xu Q."/>
            <person name="Chen L.J."/>
            <person name="Yoshida K."/>
            <person name="Fujiwara S."/>
            <person name="Wang Z.W."/>
            <person name="Zhang Y.Q."/>
            <person name="Mitsuda N."/>
            <person name="Wang M."/>
            <person name="Liu G.H."/>
            <person name="Pecoraro L."/>
            <person name="Huang H.X."/>
            <person name="Xiao X.J."/>
            <person name="Lin M."/>
            <person name="Wu X.Y."/>
            <person name="Wu W.L."/>
            <person name="Chen Y.Y."/>
            <person name="Chang S.B."/>
            <person name="Sakamoto S."/>
            <person name="Ohme-Takagi M."/>
            <person name="Yagi M."/>
            <person name="Zeng S.J."/>
            <person name="Shen C.Y."/>
            <person name="Yeh C.M."/>
            <person name="Luo Y.B."/>
            <person name="Tsai W.C."/>
            <person name="Van de Peer Y."/>
            <person name="Liu Z.J."/>
        </authorList>
    </citation>
    <scope>NUCLEOTIDE SEQUENCE [LARGE SCALE GENOMIC DNA]</scope>
    <source>
        <tissue evidence="2">The whole plant</tissue>
    </source>
</reference>
<accession>A0A2I0W142</accession>
<sequence>MHPPKQIRTKNDSLLHHNRSRLRRLLPPRLPVLIVLPITERTKSTTLLLISNQEVQPMRQ</sequence>
<gene>
    <name evidence="2" type="ORF">MA16_Dca002646</name>
</gene>
<evidence type="ECO:0000313" key="3">
    <source>
        <dbReference type="Proteomes" id="UP000233837"/>
    </source>
</evidence>
<proteinExistence type="predicted"/>
<evidence type="ECO:0000313" key="2">
    <source>
        <dbReference type="EMBL" id="PKU69376.1"/>
    </source>
</evidence>
<dbReference type="AlphaFoldDB" id="A0A2I0W142"/>
<dbReference type="EMBL" id="KZ503041">
    <property type="protein sequence ID" value="PKU69376.1"/>
    <property type="molecule type" value="Genomic_DNA"/>
</dbReference>